<evidence type="ECO:0000256" key="1">
    <source>
        <dbReference type="ARBA" id="ARBA00007484"/>
    </source>
</evidence>
<evidence type="ECO:0000256" key="9">
    <source>
        <dbReference type="ARBA" id="ARBA00023125"/>
    </source>
</evidence>
<dbReference type="GO" id="GO:0006508">
    <property type="term" value="P:proteolysis"/>
    <property type="evidence" value="ECO:0007669"/>
    <property type="project" value="InterPro"/>
</dbReference>
<feature type="active site" description="For autocatalytic cleavage activity" evidence="13">
    <location>
        <position position="161"/>
    </location>
</feature>
<dbReference type="Gene3D" id="1.10.10.10">
    <property type="entry name" value="Winged helix-like DNA-binding domain superfamily/Winged helix DNA-binding domain"/>
    <property type="match status" value="1"/>
</dbReference>
<evidence type="ECO:0000313" key="18">
    <source>
        <dbReference type="Proteomes" id="UP000046155"/>
    </source>
</evidence>
<evidence type="ECO:0000256" key="4">
    <source>
        <dbReference type="ARBA" id="ARBA00022705"/>
    </source>
</evidence>
<reference evidence="18" key="1">
    <citation type="submission" date="2015-01" db="EMBL/GenBank/DDBJ databases">
        <authorList>
            <person name="Manzoor Shahid"/>
            <person name="Zubair Saima"/>
        </authorList>
    </citation>
    <scope>NUCLEOTIDE SEQUENCE [LARGE SCALE GENOMIC DNA]</scope>
    <source>
        <strain evidence="18">Sp3</strain>
    </source>
</reference>
<dbReference type="InterPro" id="IPR015927">
    <property type="entry name" value="Peptidase_S24_S26A/B/C"/>
</dbReference>
<comment type="subunit">
    <text evidence="2 13">Homodimer.</text>
</comment>
<feature type="domain" description="Peptidase S24/S26A/S26B/S26C" evidence="15">
    <location>
        <begin position="80"/>
        <end position="194"/>
    </location>
</feature>
<dbReference type="HAMAP" id="MF_00015">
    <property type="entry name" value="LexA"/>
    <property type="match status" value="1"/>
</dbReference>
<name>A0A0B7MIW5_9FIRM</name>
<dbReference type="PRINTS" id="PR00726">
    <property type="entry name" value="LEXASERPTASE"/>
</dbReference>
<dbReference type="OrthoDB" id="9802364at2"/>
<evidence type="ECO:0000256" key="3">
    <source>
        <dbReference type="ARBA" id="ARBA00022491"/>
    </source>
</evidence>
<feature type="DNA-binding region" description="H-T-H motif" evidence="13">
    <location>
        <begin position="29"/>
        <end position="49"/>
    </location>
</feature>
<dbReference type="EC" id="3.4.21.88" evidence="13"/>
<evidence type="ECO:0000256" key="6">
    <source>
        <dbReference type="ARBA" id="ARBA00022801"/>
    </source>
</evidence>
<dbReference type="InterPro" id="IPR006200">
    <property type="entry name" value="LexA"/>
</dbReference>
<dbReference type="GO" id="GO:0006281">
    <property type="term" value="P:DNA repair"/>
    <property type="evidence" value="ECO:0007669"/>
    <property type="project" value="UniProtKB-UniRule"/>
</dbReference>
<dbReference type="NCBIfam" id="TIGR00498">
    <property type="entry name" value="lexA"/>
    <property type="match status" value="1"/>
</dbReference>
<keyword evidence="5 13" id="KW-0227">DNA damage</keyword>
<dbReference type="Pfam" id="PF00717">
    <property type="entry name" value="Peptidase_S24"/>
    <property type="match status" value="1"/>
</dbReference>
<dbReference type="InterPro" id="IPR039418">
    <property type="entry name" value="LexA-like"/>
</dbReference>
<dbReference type="Gene3D" id="2.10.109.10">
    <property type="entry name" value="Umud Fragment, subunit A"/>
    <property type="match status" value="1"/>
</dbReference>
<dbReference type="InterPro" id="IPR006199">
    <property type="entry name" value="LexA_DNA-bd_dom"/>
</dbReference>
<dbReference type="PANTHER" id="PTHR33516:SF2">
    <property type="entry name" value="LEXA REPRESSOR-RELATED"/>
    <property type="match status" value="1"/>
</dbReference>
<feature type="domain" description="LexA repressor DNA-binding" evidence="16">
    <location>
        <begin position="3"/>
        <end position="66"/>
    </location>
</feature>
<dbReference type="InterPro" id="IPR006197">
    <property type="entry name" value="Peptidase_S24_LexA"/>
</dbReference>
<feature type="site" description="Cleavage; by autolysis" evidence="13">
    <location>
        <begin position="87"/>
        <end position="88"/>
    </location>
</feature>
<evidence type="ECO:0000259" key="16">
    <source>
        <dbReference type="Pfam" id="PF01726"/>
    </source>
</evidence>
<keyword evidence="11 13" id="KW-0234">DNA repair</keyword>
<dbReference type="Proteomes" id="UP000046155">
    <property type="component" value="Unassembled WGS sequence"/>
</dbReference>
<evidence type="ECO:0000256" key="14">
    <source>
        <dbReference type="RuleBase" id="RU003991"/>
    </source>
</evidence>
<keyword evidence="12 13" id="KW-0742">SOS response</keyword>
<evidence type="ECO:0000256" key="7">
    <source>
        <dbReference type="ARBA" id="ARBA00022813"/>
    </source>
</evidence>
<dbReference type="FunFam" id="2.10.109.10:FF:000001">
    <property type="entry name" value="LexA repressor"/>
    <property type="match status" value="1"/>
</dbReference>
<dbReference type="Pfam" id="PF01726">
    <property type="entry name" value="LexA_DNA_bind"/>
    <property type="match status" value="1"/>
</dbReference>
<evidence type="ECO:0000256" key="2">
    <source>
        <dbReference type="ARBA" id="ARBA00011738"/>
    </source>
</evidence>
<sequence>MKRKLTSRQASILKYIQKVNAERGYPPSVREIGEAVGLKSSSTVHTHLVNLEKKGYIRRDPTKPRAIEVLGNKSSVIQVPVVGRVAAGKPILAVENIESTFPLPAGMLNKTDNVFMLTTKGDSMINAGIFDGDYLVVNQQHTAEDGDIVVALLNDEDATVKRFFKEQDCIRLQPENELMEPIRSNDVVILGKVVGVFRKID</sequence>
<keyword evidence="6 13" id="KW-0378">Hydrolase</keyword>
<dbReference type="GO" id="GO:0004252">
    <property type="term" value="F:serine-type endopeptidase activity"/>
    <property type="evidence" value="ECO:0007669"/>
    <property type="project" value="UniProtKB-UniRule"/>
</dbReference>
<dbReference type="InterPro" id="IPR036388">
    <property type="entry name" value="WH-like_DNA-bd_sf"/>
</dbReference>
<dbReference type="AlphaFoldDB" id="A0A0B7MIW5"/>
<keyword evidence="8 13" id="KW-0805">Transcription regulation</keyword>
<evidence type="ECO:0000256" key="12">
    <source>
        <dbReference type="ARBA" id="ARBA00023236"/>
    </source>
</evidence>
<gene>
    <name evidence="13 17" type="primary">lexA</name>
    <name evidence="17" type="ORF">SSCH_1330021</name>
</gene>
<dbReference type="GO" id="GO:0003677">
    <property type="term" value="F:DNA binding"/>
    <property type="evidence" value="ECO:0007669"/>
    <property type="project" value="UniProtKB-UniRule"/>
</dbReference>
<dbReference type="CDD" id="cd00090">
    <property type="entry name" value="HTH_ARSR"/>
    <property type="match status" value="1"/>
</dbReference>
<dbReference type="InterPro" id="IPR036390">
    <property type="entry name" value="WH_DNA-bd_sf"/>
</dbReference>
<keyword evidence="18" id="KW-1185">Reference proteome</keyword>
<comment type="similarity">
    <text evidence="1 13 14">Belongs to the peptidase S24 family.</text>
</comment>
<dbReference type="CDD" id="cd06529">
    <property type="entry name" value="S24_LexA-like"/>
    <property type="match status" value="1"/>
</dbReference>
<evidence type="ECO:0000259" key="15">
    <source>
        <dbReference type="Pfam" id="PF00717"/>
    </source>
</evidence>
<dbReference type="InterPro" id="IPR036286">
    <property type="entry name" value="LexA/Signal_pep-like_sf"/>
</dbReference>
<dbReference type="SUPFAM" id="SSF51306">
    <property type="entry name" value="LexA/Signal peptidase"/>
    <property type="match status" value="1"/>
</dbReference>
<protein>
    <recommendedName>
        <fullName evidence="13">LexA repressor</fullName>
        <ecNumber evidence="13">3.4.21.88</ecNumber>
    </recommendedName>
</protein>
<dbReference type="GO" id="GO:0009432">
    <property type="term" value="P:SOS response"/>
    <property type="evidence" value="ECO:0007669"/>
    <property type="project" value="UniProtKB-UniRule"/>
</dbReference>
<evidence type="ECO:0000256" key="8">
    <source>
        <dbReference type="ARBA" id="ARBA00023015"/>
    </source>
</evidence>
<accession>A0A0B7MIW5</accession>
<proteinExistence type="inferred from homology"/>
<dbReference type="EMBL" id="CDRZ01000039">
    <property type="protein sequence ID" value="CEO87901.1"/>
    <property type="molecule type" value="Genomic_DNA"/>
</dbReference>
<keyword evidence="4 13" id="KW-0235">DNA replication</keyword>
<dbReference type="InterPro" id="IPR050077">
    <property type="entry name" value="LexA_repressor"/>
</dbReference>
<dbReference type="InterPro" id="IPR011991">
    <property type="entry name" value="ArsR-like_HTH"/>
</dbReference>
<evidence type="ECO:0000256" key="11">
    <source>
        <dbReference type="ARBA" id="ARBA00023204"/>
    </source>
</evidence>
<evidence type="ECO:0000313" key="17">
    <source>
        <dbReference type="EMBL" id="CEO87901.1"/>
    </source>
</evidence>
<dbReference type="GO" id="GO:0006260">
    <property type="term" value="P:DNA replication"/>
    <property type="evidence" value="ECO:0007669"/>
    <property type="project" value="UniProtKB-UniRule"/>
</dbReference>
<comment type="catalytic activity">
    <reaction evidence="13">
        <text>Hydrolysis of Ala-|-Gly bond in repressor LexA.</text>
        <dbReference type="EC" id="3.4.21.88"/>
    </reaction>
</comment>
<dbReference type="SUPFAM" id="SSF46785">
    <property type="entry name" value="Winged helix' DNA-binding domain"/>
    <property type="match status" value="1"/>
</dbReference>
<evidence type="ECO:0000256" key="5">
    <source>
        <dbReference type="ARBA" id="ARBA00022763"/>
    </source>
</evidence>
<organism evidence="17 18">
    <name type="scientific">Syntrophaceticus schinkii</name>
    <dbReference type="NCBI Taxonomy" id="499207"/>
    <lineage>
        <taxon>Bacteria</taxon>
        <taxon>Bacillati</taxon>
        <taxon>Bacillota</taxon>
        <taxon>Clostridia</taxon>
        <taxon>Thermoanaerobacterales</taxon>
        <taxon>Thermoanaerobacterales Family III. Incertae Sedis</taxon>
        <taxon>Syntrophaceticus</taxon>
    </lineage>
</organism>
<keyword evidence="10 13" id="KW-0804">Transcription</keyword>
<keyword evidence="9 13" id="KW-0238">DNA-binding</keyword>
<keyword evidence="3 13" id="KW-0678">Repressor</keyword>
<evidence type="ECO:0000256" key="10">
    <source>
        <dbReference type="ARBA" id="ARBA00023163"/>
    </source>
</evidence>
<dbReference type="PANTHER" id="PTHR33516">
    <property type="entry name" value="LEXA REPRESSOR"/>
    <property type="match status" value="1"/>
</dbReference>
<dbReference type="FunFam" id="1.10.10.10:FF:000009">
    <property type="entry name" value="LexA repressor"/>
    <property type="match status" value="1"/>
</dbReference>
<dbReference type="RefSeq" id="WP_044664179.1">
    <property type="nucleotide sequence ID" value="NZ_CDRZ01000039.1"/>
</dbReference>
<dbReference type="GO" id="GO:0045892">
    <property type="term" value="P:negative regulation of DNA-templated transcription"/>
    <property type="evidence" value="ECO:0007669"/>
    <property type="project" value="UniProtKB-UniRule"/>
</dbReference>
<keyword evidence="7 13" id="KW-0068">Autocatalytic cleavage</keyword>
<comment type="function">
    <text evidence="13">Represses a number of genes involved in the response to DNA damage (SOS response), including recA and lexA. In the presence of single-stranded DNA, RecA interacts with LexA causing an autocatalytic cleavage which disrupts the DNA-binding part of LexA, leading to derepression of the SOS regulon and eventually DNA repair.</text>
</comment>
<evidence type="ECO:0000256" key="13">
    <source>
        <dbReference type="HAMAP-Rule" id="MF_00015"/>
    </source>
</evidence>
<feature type="active site" description="For autocatalytic cleavage activity" evidence="13">
    <location>
        <position position="123"/>
    </location>
</feature>